<comment type="subcellular location">
    <subcellularLocation>
        <location evidence="1">Nucleus</location>
    </subcellularLocation>
</comment>
<proteinExistence type="predicted"/>
<dbReference type="Gene3D" id="4.10.240.10">
    <property type="entry name" value="Zn(2)-C6 fungal-type DNA-binding domain"/>
    <property type="match status" value="1"/>
</dbReference>
<feature type="compositionally biased region" description="Low complexity" evidence="6">
    <location>
        <begin position="86"/>
        <end position="97"/>
    </location>
</feature>
<dbReference type="GO" id="GO:0008270">
    <property type="term" value="F:zinc ion binding"/>
    <property type="evidence" value="ECO:0007669"/>
    <property type="project" value="InterPro"/>
</dbReference>
<dbReference type="PANTHER" id="PTHR31845:SF10">
    <property type="entry name" value="ZN(II)2CYS6 TRANSCRIPTION FACTOR (EUROFUNG)"/>
    <property type="match status" value="1"/>
</dbReference>
<evidence type="ECO:0000313" key="9">
    <source>
        <dbReference type="Proteomes" id="UP001174694"/>
    </source>
</evidence>
<comment type="caution">
    <text evidence="8">The sequence shown here is derived from an EMBL/GenBank/DDBJ whole genome shotgun (WGS) entry which is preliminary data.</text>
</comment>
<name>A0AA38VH14_9PEZI</name>
<keyword evidence="9" id="KW-1185">Reference proteome</keyword>
<dbReference type="InterPro" id="IPR036864">
    <property type="entry name" value="Zn2-C6_fun-type_DNA-bd_sf"/>
</dbReference>
<dbReference type="CDD" id="cd12148">
    <property type="entry name" value="fungal_TF_MHR"/>
    <property type="match status" value="1"/>
</dbReference>
<feature type="region of interest" description="Disordered" evidence="6">
    <location>
        <begin position="147"/>
        <end position="182"/>
    </location>
</feature>
<evidence type="ECO:0000256" key="6">
    <source>
        <dbReference type="SAM" id="MobiDB-lite"/>
    </source>
</evidence>
<dbReference type="GO" id="GO:0000981">
    <property type="term" value="F:DNA-binding transcription factor activity, RNA polymerase II-specific"/>
    <property type="evidence" value="ECO:0007669"/>
    <property type="project" value="InterPro"/>
</dbReference>
<dbReference type="InterPro" id="IPR051089">
    <property type="entry name" value="prtT"/>
</dbReference>
<feature type="region of interest" description="Disordered" evidence="6">
    <location>
        <begin position="44"/>
        <end position="106"/>
    </location>
</feature>
<dbReference type="GO" id="GO:0000976">
    <property type="term" value="F:transcription cis-regulatory region binding"/>
    <property type="evidence" value="ECO:0007669"/>
    <property type="project" value="TreeGrafter"/>
</dbReference>
<evidence type="ECO:0000256" key="5">
    <source>
        <dbReference type="ARBA" id="ARBA00023242"/>
    </source>
</evidence>
<keyword evidence="5" id="KW-0539">Nucleus</keyword>
<feature type="compositionally biased region" description="Basic and acidic residues" evidence="6">
    <location>
        <begin position="65"/>
        <end position="78"/>
    </location>
</feature>
<dbReference type="GO" id="GO:0005634">
    <property type="term" value="C:nucleus"/>
    <property type="evidence" value="ECO:0007669"/>
    <property type="project" value="UniProtKB-SubCell"/>
</dbReference>
<dbReference type="SUPFAM" id="SSF57701">
    <property type="entry name" value="Zn2/Cys6 DNA-binding domain"/>
    <property type="match status" value="1"/>
</dbReference>
<accession>A0AA38VH14</accession>
<keyword evidence="4" id="KW-0804">Transcription</keyword>
<evidence type="ECO:0000256" key="1">
    <source>
        <dbReference type="ARBA" id="ARBA00004123"/>
    </source>
</evidence>
<gene>
    <name evidence="8" type="ORF">NKR23_g3594</name>
</gene>
<sequence>MELDQVPTNKHHKGPRACATCAKAKARCIPGPVDGICERCHRLKKPCSSQTPAPPRKRKSPKPTRVAELERRLEDLTARIESQVQPATPSESSASPSVGPKKKSYYAPTQIPGFPHLFPPEDIVMSNGVEQRRPQVVAARATSTIPLTPAISPGAEASQEPESAVSRPDEPTLVPPAQPGESLWPRSTEAEALLQAYRQHFAPLFPFVIIPASKASDQLRKEQPYVWKAVMMVALHLDGQRQIALGTELLTDIAVAAFTRPERSLDLLQGLLILIAWYHFNLHSFQVTNVLFLARSICVSLGFTESQNGLKEQIHSPYCLEQMRAFAGCYYLVTLVFTTNKKPDAFMNTSYLEACCQLLESKMEYPTDEFLVYLVRAQQLAQSISMTLAFRNTALQPELPLTIIIKSFQQQIESFRSSLPSGLSGNPAISAHVYVAEMFLYEIGTQDVQAVSYLTITDRLELLWSCLNAAKAFLAIRFEQAASDEPRFCMSTFDFVYVLITCLKLITLDAPGWDLNLARRELAFDKLVQRVLQDLRAAAERRKKPGQEAPAQEDPFSRLARKLEHLAECMAYELDNVYKPPAPEVQEQAGTLVEATQDITQDVDFSLWQELFNNNGWESFQNSPVPGWT</sequence>
<dbReference type="PROSITE" id="PS00463">
    <property type="entry name" value="ZN2_CY6_FUNGAL_1"/>
    <property type="match status" value="1"/>
</dbReference>
<protein>
    <submittedName>
        <fullName evidence="8">Protein priB</fullName>
    </submittedName>
</protein>
<dbReference type="Proteomes" id="UP001174694">
    <property type="component" value="Unassembled WGS sequence"/>
</dbReference>
<evidence type="ECO:0000313" key="8">
    <source>
        <dbReference type="EMBL" id="KAJ9150709.1"/>
    </source>
</evidence>
<keyword evidence="2" id="KW-0805">Transcription regulation</keyword>
<dbReference type="InterPro" id="IPR001138">
    <property type="entry name" value="Zn2Cys6_DnaBD"/>
</dbReference>
<evidence type="ECO:0000256" key="4">
    <source>
        <dbReference type="ARBA" id="ARBA00023163"/>
    </source>
</evidence>
<evidence type="ECO:0000259" key="7">
    <source>
        <dbReference type="PROSITE" id="PS00463"/>
    </source>
</evidence>
<dbReference type="AlphaFoldDB" id="A0AA38VH14"/>
<dbReference type="EMBL" id="JANBVO010000007">
    <property type="protein sequence ID" value="KAJ9150709.1"/>
    <property type="molecule type" value="Genomic_DNA"/>
</dbReference>
<feature type="domain" description="Zn(2)-C6 fungal-type" evidence="7">
    <location>
        <begin position="17"/>
        <end position="47"/>
    </location>
</feature>
<keyword evidence="3" id="KW-0238">DNA-binding</keyword>
<evidence type="ECO:0000256" key="2">
    <source>
        <dbReference type="ARBA" id="ARBA00023015"/>
    </source>
</evidence>
<reference evidence="8" key="1">
    <citation type="submission" date="2022-07" db="EMBL/GenBank/DDBJ databases">
        <title>Fungi with potential for degradation of polypropylene.</title>
        <authorList>
            <person name="Gostincar C."/>
        </authorList>
    </citation>
    <scope>NUCLEOTIDE SEQUENCE</scope>
    <source>
        <strain evidence="8">EXF-13308</strain>
    </source>
</reference>
<organism evidence="8 9">
    <name type="scientific">Pleurostoma richardsiae</name>
    <dbReference type="NCBI Taxonomy" id="41990"/>
    <lineage>
        <taxon>Eukaryota</taxon>
        <taxon>Fungi</taxon>
        <taxon>Dikarya</taxon>
        <taxon>Ascomycota</taxon>
        <taxon>Pezizomycotina</taxon>
        <taxon>Sordariomycetes</taxon>
        <taxon>Sordariomycetidae</taxon>
        <taxon>Calosphaeriales</taxon>
        <taxon>Pleurostomataceae</taxon>
        <taxon>Pleurostoma</taxon>
    </lineage>
</organism>
<evidence type="ECO:0000256" key="3">
    <source>
        <dbReference type="ARBA" id="ARBA00023125"/>
    </source>
</evidence>
<dbReference type="PANTHER" id="PTHR31845">
    <property type="entry name" value="FINGER DOMAIN PROTEIN, PUTATIVE-RELATED"/>
    <property type="match status" value="1"/>
</dbReference>